<reference evidence="1 2" key="1">
    <citation type="journal article" date="2023" name="Science">
        <title>Complex scaffold remodeling in plant triterpene biosynthesis.</title>
        <authorList>
            <person name="De La Pena R."/>
            <person name="Hodgson H."/>
            <person name="Liu J.C."/>
            <person name="Stephenson M.J."/>
            <person name="Martin A.C."/>
            <person name="Owen C."/>
            <person name="Harkess A."/>
            <person name="Leebens-Mack J."/>
            <person name="Jimenez L.E."/>
            <person name="Osbourn A."/>
            <person name="Sattely E.S."/>
        </authorList>
    </citation>
    <scope>NUCLEOTIDE SEQUENCE [LARGE SCALE GENOMIC DNA]</scope>
    <source>
        <strain evidence="2">cv. JPN11</strain>
        <tissue evidence="1">Leaf</tissue>
    </source>
</reference>
<organism evidence="1 2">
    <name type="scientific">Melia azedarach</name>
    <name type="common">Chinaberry tree</name>
    <dbReference type="NCBI Taxonomy" id="155640"/>
    <lineage>
        <taxon>Eukaryota</taxon>
        <taxon>Viridiplantae</taxon>
        <taxon>Streptophyta</taxon>
        <taxon>Embryophyta</taxon>
        <taxon>Tracheophyta</taxon>
        <taxon>Spermatophyta</taxon>
        <taxon>Magnoliopsida</taxon>
        <taxon>eudicotyledons</taxon>
        <taxon>Gunneridae</taxon>
        <taxon>Pentapetalae</taxon>
        <taxon>rosids</taxon>
        <taxon>malvids</taxon>
        <taxon>Sapindales</taxon>
        <taxon>Meliaceae</taxon>
        <taxon>Melia</taxon>
    </lineage>
</organism>
<protein>
    <submittedName>
        <fullName evidence="1">Calcium-dependent lipid-binding (CaLB domain) family protein</fullName>
    </submittedName>
</protein>
<name>A0ACC1YAX5_MELAZ</name>
<evidence type="ECO:0000313" key="1">
    <source>
        <dbReference type="EMBL" id="KAJ4720907.1"/>
    </source>
</evidence>
<evidence type="ECO:0000313" key="2">
    <source>
        <dbReference type="Proteomes" id="UP001164539"/>
    </source>
</evidence>
<dbReference type="Proteomes" id="UP001164539">
    <property type="component" value="Chromosome 4"/>
</dbReference>
<dbReference type="EMBL" id="CM051397">
    <property type="protein sequence ID" value="KAJ4720907.1"/>
    <property type="molecule type" value="Genomic_DNA"/>
</dbReference>
<proteinExistence type="predicted"/>
<gene>
    <name evidence="1" type="ORF">OWV82_008659</name>
</gene>
<accession>A0ACC1YAX5</accession>
<keyword evidence="2" id="KW-1185">Reference proteome</keyword>
<sequence length="375" mass="40743">MVPPPRVLEINVISAHDLALVSKSMKSYAVAWVDPDRKVTTRVDQTDLNNPSWNEKFVFRVDDRFLTDETSAIMIEIYAAAWLKDALIGSVRVLISHLFGTLTNSSSATRYVALQVRRPSGRPQGIINMGITLLDNTMRSMPIFAELCAAGGTFSDVTPAPNEVKPQTKQHKDDQHIEKSETKDNKNRKLRRSHSDRTDLTSEDYSRRQGSVGDASSSICNGSASVVKGNGSVINGSQCSSDVGPSASVVAAAIAKGLYKAPGSAKKPANNGGGGLVTEELRNKENEEGLKSKVERWRTEVPPIYDHSKMKANNKHGGRARRRTDSGGLFSCFGNAFGCEISITCGGGGNSKRKYQNGKVCHLSTVDDNYSQSYV</sequence>
<comment type="caution">
    <text evidence="1">The sequence shown here is derived from an EMBL/GenBank/DDBJ whole genome shotgun (WGS) entry which is preliminary data.</text>
</comment>